<dbReference type="PANTHER" id="PTHR19288:SF95">
    <property type="entry name" value="D-GLYCEROL 3-PHOSPHATE PHOSPHATASE"/>
    <property type="match status" value="1"/>
</dbReference>
<dbReference type="Pfam" id="PF13344">
    <property type="entry name" value="Hydrolase_6"/>
    <property type="match status" value="1"/>
</dbReference>
<proteinExistence type="predicted"/>
<evidence type="ECO:0000313" key="1">
    <source>
        <dbReference type="EMBL" id="OBR98658.1"/>
    </source>
</evidence>
<protein>
    <submittedName>
        <fullName evidence="1">Haloacid dehalogenase</fullName>
    </submittedName>
</protein>
<dbReference type="GO" id="GO:0016791">
    <property type="term" value="F:phosphatase activity"/>
    <property type="evidence" value="ECO:0007669"/>
    <property type="project" value="TreeGrafter"/>
</dbReference>
<dbReference type="Proteomes" id="UP000093757">
    <property type="component" value="Unassembled WGS sequence"/>
</dbReference>
<dbReference type="PANTHER" id="PTHR19288">
    <property type="entry name" value="4-NITROPHENYLPHOSPHATASE-RELATED"/>
    <property type="match status" value="1"/>
</dbReference>
<name>A0A1A6B8U3_MYCGO</name>
<accession>A0A1A6B8U3</accession>
<dbReference type="AlphaFoldDB" id="A0A1A6B8U3"/>
<dbReference type="InterPro" id="IPR036412">
    <property type="entry name" value="HAD-like_sf"/>
</dbReference>
<dbReference type="SUPFAM" id="SSF56784">
    <property type="entry name" value="HAD-like"/>
    <property type="match status" value="1"/>
</dbReference>
<comment type="caution">
    <text evidence="1">The sequence shown here is derived from an EMBL/GenBank/DDBJ whole genome shotgun (WGS) entry which is preliminary data.</text>
</comment>
<dbReference type="InterPro" id="IPR006357">
    <property type="entry name" value="HAD-SF_hydro_IIA"/>
</dbReference>
<dbReference type="NCBIfam" id="TIGR01460">
    <property type="entry name" value="HAD-SF-IIA"/>
    <property type="match status" value="1"/>
</dbReference>
<dbReference type="RefSeq" id="WP_065136817.1">
    <property type="nucleotide sequence ID" value="NZ_MAEM01000507.1"/>
</dbReference>
<gene>
    <name evidence="1" type="ORF">A9W98_33775</name>
</gene>
<organism evidence="1 2">
    <name type="scientific">Mycobacterium gordonae</name>
    <dbReference type="NCBI Taxonomy" id="1778"/>
    <lineage>
        <taxon>Bacteria</taxon>
        <taxon>Bacillati</taxon>
        <taxon>Actinomycetota</taxon>
        <taxon>Actinomycetes</taxon>
        <taxon>Mycobacteriales</taxon>
        <taxon>Mycobacteriaceae</taxon>
        <taxon>Mycobacterium</taxon>
    </lineage>
</organism>
<sequence length="356" mass="36434">MRTIGEPAIGAESLIARYSAVICDLDGVVYRGAAPVPGAVETLNRLSADDIPVVFATNNASRSPDAVGDHLHELGVGRDGWTVVTSSQAAAAYLAARLPKRTAVLAVGGPGVVQALTDVGLVPVRVSELAGASVEAVVQGLGVDVTWSELAEVGYRVEAGATWVVTNLDIMLPTSRGPAPGNGALVMAVQTATTVIPHVVGKPGRALFDLARATLGVEQAETLVCGDRLDTDIEGANAAGLDSLLVLSGASGLKDLAFAAPTARPTYVAAGLTGLLEPGVRLCAAPDDVVEPVPDAVPHNWGNGDDGRLLRSVVTTTWAALDAGRAVSEDTGIWRRLEGELGLGRSQPPSETGGQR</sequence>
<evidence type="ECO:0000313" key="2">
    <source>
        <dbReference type="Proteomes" id="UP000093757"/>
    </source>
</evidence>
<dbReference type="EMBL" id="MAEM01000507">
    <property type="protein sequence ID" value="OBR98658.1"/>
    <property type="molecule type" value="Genomic_DNA"/>
</dbReference>
<dbReference type="Gene3D" id="3.40.50.1000">
    <property type="entry name" value="HAD superfamily/HAD-like"/>
    <property type="match status" value="2"/>
</dbReference>
<dbReference type="InterPro" id="IPR023214">
    <property type="entry name" value="HAD_sf"/>
</dbReference>
<dbReference type="GO" id="GO:0005737">
    <property type="term" value="C:cytoplasm"/>
    <property type="evidence" value="ECO:0007669"/>
    <property type="project" value="TreeGrafter"/>
</dbReference>
<reference evidence="1 2" key="1">
    <citation type="submission" date="2016-06" db="EMBL/GenBank/DDBJ databases">
        <authorList>
            <person name="Kjaerup R.B."/>
            <person name="Dalgaard T.S."/>
            <person name="Juul-Madsen H.R."/>
        </authorList>
    </citation>
    <scope>NUCLEOTIDE SEQUENCE [LARGE SCALE GENOMIC DNA]</scope>
    <source>
        <strain evidence="1 2">1245752.6</strain>
    </source>
</reference>
<dbReference type="OrthoDB" id="3400930at2"/>
<dbReference type="Pfam" id="PF13242">
    <property type="entry name" value="Hydrolase_like"/>
    <property type="match status" value="1"/>
</dbReference>